<evidence type="ECO:0000313" key="2">
    <source>
        <dbReference type="EMBL" id="SDY43800.1"/>
    </source>
</evidence>
<dbReference type="EMBL" id="FNPR01000002">
    <property type="protein sequence ID" value="SDY43800.1"/>
    <property type="molecule type" value="Genomic_DNA"/>
</dbReference>
<dbReference type="AlphaFoldDB" id="A0A1H3JV02"/>
<sequence>MKQILLILAMGLALWVRPAAAQDSAHQAVIASQIEAFQADDFVRAFSYASPTIQNVFRTPENFGAMVKQGYPMVWRPSDVRYLEARQIAGQLWQKLLVKDTKGARFLLDYRMIQTDGTWRIDAVQMLDLPEVSA</sequence>
<dbReference type="RefSeq" id="WP_089889569.1">
    <property type="nucleotide sequence ID" value="NZ_CALJFH010000002.1"/>
</dbReference>
<keyword evidence="3" id="KW-1185">Reference proteome</keyword>
<evidence type="ECO:0000256" key="1">
    <source>
        <dbReference type="SAM" id="SignalP"/>
    </source>
</evidence>
<dbReference type="Pfam" id="PF16156">
    <property type="entry name" value="DUF4864"/>
    <property type="match status" value="1"/>
</dbReference>
<evidence type="ECO:0000313" key="3">
    <source>
        <dbReference type="Proteomes" id="UP000199026"/>
    </source>
</evidence>
<feature type="chain" id="PRO_5011610138" description="DUF4864 domain-containing protein" evidence="1">
    <location>
        <begin position="22"/>
        <end position="134"/>
    </location>
</feature>
<dbReference type="InterPro" id="IPR032347">
    <property type="entry name" value="DUF4864"/>
</dbReference>
<feature type="signal peptide" evidence="1">
    <location>
        <begin position="1"/>
        <end position="21"/>
    </location>
</feature>
<organism evidence="2 3">
    <name type="scientific">Lentibacter algarum</name>
    <dbReference type="NCBI Taxonomy" id="576131"/>
    <lineage>
        <taxon>Bacteria</taxon>
        <taxon>Pseudomonadati</taxon>
        <taxon>Pseudomonadota</taxon>
        <taxon>Alphaproteobacteria</taxon>
        <taxon>Rhodobacterales</taxon>
        <taxon>Roseobacteraceae</taxon>
        <taxon>Lentibacter</taxon>
    </lineage>
</organism>
<dbReference type="STRING" id="576131.SAMN05444486_102187"/>
<accession>A0A1H3JV02</accession>
<dbReference type="GeneID" id="78124263"/>
<evidence type="ECO:0008006" key="4">
    <source>
        <dbReference type="Google" id="ProtNLM"/>
    </source>
</evidence>
<name>A0A1H3JV02_9RHOB</name>
<dbReference type="OrthoDB" id="9130422at2"/>
<protein>
    <recommendedName>
        <fullName evidence="4">DUF4864 domain-containing protein</fullName>
    </recommendedName>
</protein>
<proteinExistence type="predicted"/>
<reference evidence="2 3" key="1">
    <citation type="submission" date="2016-10" db="EMBL/GenBank/DDBJ databases">
        <authorList>
            <person name="de Groot N.N."/>
        </authorList>
    </citation>
    <scope>NUCLEOTIDE SEQUENCE [LARGE SCALE GENOMIC DNA]</scope>
    <source>
        <strain evidence="2 3">DSM 24677</strain>
    </source>
</reference>
<dbReference type="Proteomes" id="UP000199026">
    <property type="component" value="Unassembled WGS sequence"/>
</dbReference>
<gene>
    <name evidence="2" type="ORF">SAMN05444486_102187</name>
</gene>
<keyword evidence="1" id="KW-0732">Signal</keyword>